<protein>
    <submittedName>
        <fullName evidence="1">Uncharacterized protein</fullName>
    </submittedName>
</protein>
<sequence length="172" mass="19823">MGCCRSKREKPILPREAELEAAKKLIKSRNDYDRKACADFVKRFKVDKEMKERMEKRLDSSRKERKEIENLKVKGKVINWDEDMLERIPALKEIQKNIVRQSGFGHKGDNSEAKLADAVHPSEQWIVELLKYKKNISEIDVKLLKDINVTVDAAGCGKLEPEEDEDGQGVRA</sequence>
<dbReference type="AlphaFoldDB" id="A0AAV0UMA5"/>
<dbReference type="Proteomes" id="UP001162029">
    <property type="component" value="Unassembled WGS sequence"/>
</dbReference>
<name>A0AAV0UMA5_9STRA</name>
<evidence type="ECO:0000313" key="2">
    <source>
        <dbReference type="Proteomes" id="UP001162029"/>
    </source>
</evidence>
<proteinExistence type="predicted"/>
<gene>
    <name evidence="1" type="ORF">PDE001_LOCUS6569</name>
</gene>
<organism evidence="1 2">
    <name type="scientific">Peronospora destructor</name>
    <dbReference type="NCBI Taxonomy" id="86335"/>
    <lineage>
        <taxon>Eukaryota</taxon>
        <taxon>Sar</taxon>
        <taxon>Stramenopiles</taxon>
        <taxon>Oomycota</taxon>
        <taxon>Peronosporomycetes</taxon>
        <taxon>Peronosporales</taxon>
        <taxon>Peronosporaceae</taxon>
        <taxon>Peronospora</taxon>
    </lineage>
</organism>
<accession>A0AAV0UMA5</accession>
<reference evidence="1" key="1">
    <citation type="submission" date="2022-12" db="EMBL/GenBank/DDBJ databases">
        <authorList>
            <person name="Webb A."/>
        </authorList>
    </citation>
    <scope>NUCLEOTIDE SEQUENCE</scope>
    <source>
        <strain evidence="1">Pd1</strain>
    </source>
</reference>
<dbReference type="EMBL" id="CANTFM010001237">
    <property type="protein sequence ID" value="CAI5737318.1"/>
    <property type="molecule type" value="Genomic_DNA"/>
</dbReference>
<comment type="caution">
    <text evidence="1">The sequence shown here is derived from an EMBL/GenBank/DDBJ whole genome shotgun (WGS) entry which is preliminary data.</text>
</comment>
<evidence type="ECO:0000313" key="1">
    <source>
        <dbReference type="EMBL" id="CAI5737318.1"/>
    </source>
</evidence>
<keyword evidence="2" id="KW-1185">Reference proteome</keyword>